<dbReference type="InterPro" id="IPR029058">
    <property type="entry name" value="AB_hydrolase_fold"/>
</dbReference>
<proteinExistence type="predicted"/>
<reference evidence="1" key="1">
    <citation type="submission" date="2023-06" db="EMBL/GenBank/DDBJ databases">
        <authorList>
            <person name="Delattre M."/>
        </authorList>
    </citation>
    <scope>NUCLEOTIDE SEQUENCE</scope>
    <source>
        <strain evidence="1">AF72</strain>
    </source>
</reference>
<protein>
    <submittedName>
        <fullName evidence="1">Uncharacterized protein</fullName>
    </submittedName>
</protein>
<evidence type="ECO:0000313" key="2">
    <source>
        <dbReference type="Proteomes" id="UP001177023"/>
    </source>
</evidence>
<dbReference type="SUPFAM" id="SSF53474">
    <property type="entry name" value="alpha/beta-Hydrolases"/>
    <property type="match status" value="1"/>
</dbReference>
<dbReference type="Gene3D" id="3.40.50.1820">
    <property type="entry name" value="alpha/beta hydrolase"/>
    <property type="match status" value="1"/>
</dbReference>
<comment type="caution">
    <text evidence="1">The sequence shown here is derived from an EMBL/GenBank/DDBJ whole genome shotgun (WGS) entry which is preliminary data.</text>
</comment>
<dbReference type="PANTHER" id="PTHR47533:SF4">
    <property type="entry name" value="AB HYDROLASE-1 DOMAIN-CONTAINING PROTEIN"/>
    <property type="match status" value="1"/>
</dbReference>
<organism evidence="1 2">
    <name type="scientific">Mesorhabditis spiculigera</name>
    <dbReference type="NCBI Taxonomy" id="96644"/>
    <lineage>
        <taxon>Eukaryota</taxon>
        <taxon>Metazoa</taxon>
        <taxon>Ecdysozoa</taxon>
        <taxon>Nematoda</taxon>
        <taxon>Chromadorea</taxon>
        <taxon>Rhabditida</taxon>
        <taxon>Rhabditina</taxon>
        <taxon>Rhabditomorpha</taxon>
        <taxon>Rhabditoidea</taxon>
        <taxon>Rhabditidae</taxon>
        <taxon>Mesorhabditinae</taxon>
        <taxon>Mesorhabditis</taxon>
    </lineage>
</organism>
<dbReference type="InterPro" id="IPR010463">
    <property type="entry name" value="DUF1057"/>
</dbReference>
<dbReference type="AlphaFoldDB" id="A0AA36G9B9"/>
<evidence type="ECO:0000313" key="1">
    <source>
        <dbReference type="EMBL" id="CAJ0580366.1"/>
    </source>
</evidence>
<dbReference type="Proteomes" id="UP001177023">
    <property type="component" value="Unassembled WGS sequence"/>
</dbReference>
<dbReference type="Pfam" id="PF06342">
    <property type="entry name" value="DUF1057"/>
    <property type="match status" value="1"/>
</dbReference>
<sequence length="335" mass="38410">MQRSCHPGRLYRPFMRGMAIYKNPSLPRVPNDEDLYDGTVRFQHKQQEFELNTKWQDTMPSGSASGTVVTLHGSPGSHNDFKYITHYLRPMGIRSIGLNFPGKGFTDAHPDFRYDNDERDAYIYAMLDKIGVGERIIWLAHSRGNENALRCAVRTADKTKGLVLVNATGLQMHKGIRPHWVIQLAAWADRTNAVTRAVMNPITYFIYQRMGLLAPNQDVTAKCVQTMTTFEFSGLQKQIDQFNKELTFPMVQLMAGRDFLIEDHIVKEFFSKFANGEEKTLHPSSDDEEQAIEFVRERLNGGHRATLLNFPEDGHFLQKHRARLIAETCQMMLKN</sequence>
<keyword evidence="2" id="KW-1185">Reference proteome</keyword>
<feature type="non-terminal residue" evidence="1">
    <location>
        <position position="1"/>
    </location>
</feature>
<accession>A0AA36G9B9</accession>
<dbReference type="PANTHER" id="PTHR47533">
    <property type="entry name" value="PROTEIN CBG21859"/>
    <property type="match status" value="1"/>
</dbReference>
<name>A0AA36G9B9_9BILA</name>
<gene>
    <name evidence="1" type="ORF">MSPICULIGERA_LOCUS18564</name>
</gene>
<dbReference type="EMBL" id="CATQJA010002659">
    <property type="protein sequence ID" value="CAJ0580366.1"/>
    <property type="molecule type" value="Genomic_DNA"/>
</dbReference>